<feature type="compositionally biased region" description="Low complexity" evidence="1">
    <location>
        <begin position="264"/>
        <end position="282"/>
    </location>
</feature>
<proteinExistence type="predicted"/>
<evidence type="ECO:0000256" key="1">
    <source>
        <dbReference type="SAM" id="MobiDB-lite"/>
    </source>
</evidence>
<name>A0A061AZ08_CYBFA</name>
<evidence type="ECO:0000259" key="2">
    <source>
        <dbReference type="PROSITE" id="PS51411"/>
    </source>
</evidence>
<dbReference type="EMBL" id="LK052895">
    <property type="protein sequence ID" value="CDR42901.1"/>
    <property type="molecule type" value="Genomic_DNA"/>
</dbReference>
<dbReference type="GO" id="GO:0005737">
    <property type="term" value="C:cytoplasm"/>
    <property type="evidence" value="ECO:0007669"/>
    <property type="project" value="TreeGrafter"/>
</dbReference>
<feature type="region of interest" description="Disordered" evidence="1">
    <location>
        <begin position="1"/>
        <end position="62"/>
    </location>
</feature>
<evidence type="ECO:0000313" key="3">
    <source>
        <dbReference type="EMBL" id="CDR42901.1"/>
    </source>
</evidence>
<sequence>MNQYNIWNQSASNSQTARQHILPSSEGNFGSINHNQHPQQQQQPGFANAPASSPPDQSSLSPDALIARLNGLPTSSNYTNFIQSLDNPSVTQPYSDFDYDSHSNYSFHLPLELQGGVSSINSRRPSFAAEQAYTHTNSAQNFMAQPQFSLERFAQSNNFQMSQGNAQNTASFDFRSRRPSIQINSNYTTEHASPHPQQPHLNQQLLNQQQQHQQHQIPNETSQFYQHHPQQPQPHHQDQGSRQGFNNFDKNGFQSYGNGNSAPQYQKQKQHQQSQQQFQQHQHIAGGTLELENGLLLNNGVIVSSPALQQAFAKTKNYFCAESALSLYDDLCKKSAEIPFLQKVILNLKKLNNMFSLIKPVVLVLTKSGKYEILSIPANSNIRLQKNDVVIVDGDRGKDLVYVLAPSITLDVAILINYLKKRQHSKSISYGGTVQNNSGISNTVTDLVKGQGILDEETQFQIPTKQVLRFATYQEISNLQFKLIEEIKSFKTSLLKISNQPLLNGNLTILNSEYQFDQKKLTFFYYSNQRLDFRNLIKELFKIYKTRIWLCAVPKPEGQVTTELSNDVGIEDCLIDDFHVRSFANTLSELLAGA</sequence>
<dbReference type="PANTHER" id="PTHR43830:SF3">
    <property type="entry name" value="PROTEIN PSP1"/>
    <property type="match status" value="1"/>
</dbReference>
<dbReference type="VEuPathDB" id="FungiDB:BON22_1290"/>
<organism evidence="3">
    <name type="scientific">Cyberlindnera fabianii</name>
    <name type="common">Yeast</name>
    <name type="synonym">Hansenula fabianii</name>
    <dbReference type="NCBI Taxonomy" id="36022"/>
    <lineage>
        <taxon>Eukaryota</taxon>
        <taxon>Fungi</taxon>
        <taxon>Dikarya</taxon>
        <taxon>Ascomycota</taxon>
        <taxon>Saccharomycotina</taxon>
        <taxon>Saccharomycetes</taxon>
        <taxon>Phaffomycetales</taxon>
        <taxon>Phaffomycetaceae</taxon>
        <taxon>Cyberlindnera</taxon>
    </lineage>
</organism>
<feature type="compositionally biased region" description="Polar residues" evidence="1">
    <location>
        <begin position="1"/>
        <end position="18"/>
    </location>
</feature>
<feature type="domain" description="PSP1 C-terminal" evidence="2">
    <location>
        <begin position="465"/>
        <end position="553"/>
    </location>
</feature>
<feature type="region of interest" description="Disordered" evidence="1">
    <location>
        <begin position="224"/>
        <end position="282"/>
    </location>
</feature>
<feature type="compositionally biased region" description="Low complexity" evidence="1">
    <location>
        <begin position="33"/>
        <end position="62"/>
    </location>
</feature>
<accession>A0A061AZ08</accession>
<dbReference type="InterPro" id="IPR007557">
    <property type="entry name" value="PSP1_C"/>
</dbReference>
<gene>
    <name evidence="3" type="ORF">CYFA0S_10e03620g</name>
</gene>
<dbReference type="PANTHER" id="PTHR43830">
    <property type="entry name" value="PROTEIN PSP1"/>
    <property type="match status" value="1"/>
</dbReference>
<dbReference type="PROSITE" id="PS51411">
    <property type="entry name" value="PSP1_C"/>
    <property type="match status" value="1"/>
</dbReference>
<dbReference type="PhylomeDB" id="A0A061AZ08"/>
<reference evidence="3" key="1">
    <citation type="journal article" date="2014" name="Genome Announc.">
        <title>Genome sequence of the yeast Cyberlindnera fabianii (Hansenula fabianii).</title>
        <authorList>
            <person name="Freel K.C."/>
            <person name="Sarilar V."/>
            <person name="Neuveglise C."/>
            <person name="Devillers H."/>
            <person name="Friedrich A."/>
            <person name="Schacherer J."/>
        </authorList>
    </citation>
    <scope>NUCLEOTIDE SEQUENCE</scope>
    <source>
        <strain evidence="3">YJS4271</strain>
    </source>
</reference>
<dbReference type="OrthoDB" id="243127at2759"/>
<feature type="compositionally biased region" description="Polar residues" evidence="1">
    <location>
        <begin position="240"/>
        <end position="263"/>
    </location>
</feature>
<protein>
    <submittedName>
        <fullName evidence="3">CYFA0S10e03620g1_1</fullName>
    </submittedName>
</protein>
<dbReference type="Pfam" id="PF04468">
    <property type="entry name" value="PSP1"/>
    <property type="match status" value="1"/>
</dbReference>
<dbReference type="AlphaFoldDB" id="A0A061AZ08"/>
<dbReference type="InterPro" id="IPR047767">
    <property type="entry name" value="PSP1-like"/>
</dbReference>